<organism evidence="1 2">
    <name type="scientific">Dryococelus australis</name>
    <dbReference type="NCBI Taxonomy" id="614101"/>
    <lineage>
        <taxon>Eukaryota</taxon>
        <taxon>Metazoa</taxon>
        <taxon>Ecdysozoa</taxon>
        <taxon>Arthropoda</taxon>
        <taxon>Hexapoda</taxon>
        <taxon>Insecta</taxon>
        <taxon>Pterygota</taxon>
        <taxon>Neoptera</taxon>
        <taxon>Polyneoptera</taxon>
        <taxon>Phasmatodea</taxon>
        <taxon>Verophasmatodea</taxon>
        <taxon>Anareolatae</taxon>
        <taxon>Phasmatidae</taxon>
        <taxon>Eurycanthinae</taxon>
        <taxon>Dryococelus</taxon>
    </lineage>
</organism>
<protein>
    <submittedName>
        <fullName evidence="1">Uncharacterized protein</fullName>
    </submittedName>
</protein>
<proteinExistence type="predicted"/>
<evidence type="ECO:0000313" key="1">
    <source>
        <dbReference type="EMBL" id="KAJ8873127.1"/>
    </source>
</evidence>
<accession>A0ABQ9GMA3</accession>
<reference evidence="1 2" key="1">
    <citation type="submission" date="2023-02" db="EMBL/GenBank/DDBJ databases">
        <title>LHISI_Scaffold_Assembly.</title>
        <authorList>
            <person name="Stuart O.P."/>
            <person name="Cleave R."/>
            <person name="Magrath M.J.L."/>
            <person name="Mikheyev A.S."/>
        </authorList>
    </citation>
    <scope>NUCLEOTIDE SEQUENCE [LARGE SCALE GENOMIC DNA]</scope>
    <source>
        <strain evidence="1">Daus_M_001</strain>
        <tissue evidence="1">Leg muscle</tissue>
    </source>
</reference>
<evidence type="ECO:0000313" key="2">
    <source>
        <dbReference type="Proteomes" id="UP001159363"/>
    </source>
</evidence>
<dbReference type="Proteomes" id="UP001159363">
    <property type="component" value="Chromosome 10"/>
</dbReference>
<sequence>MSFSRTLSGRRCPLLGATKQEVAASLDKSRISVPLTVGNSVLCTSFKLDNRERDVGSKFLPKFTGPFIITKLMGNNTVLLSHPGATREYRKSHMLHLKYCATSVIPCLNPFFPPEFGLLAISAVVAAWPCGFALGWCSPLGVKWMPPAHLSCLISRRLPELLSGKMFGDVSNRLDVPGDWDIDLRFGCFQNY</sequence>
<keyword evidence="2" id="KW-1185">Reference proteome</keyword>
<comment type="caution">
    <text evidence="1">The sequence shown here is derived from an EMBL/GenBank/DDBJ whole genome shotgun (WGS) entry which is preliminary data.</text>
</comment>
<gene>
    <name evidence="1" type="ORF">PR048_026744</name>
</gene>
<dbReference type="EMBL" id="JARBHB010000011">
    <property type="protein sequence ID" value="KAJ8873127.1"/>
    <property type="molecule type" value="Genomic_DNA"/>
</dbReference>
<name>A0ABQ9GMA3_9NEOP</name>